<proteinExistence type="predicted"/>
<dbReference type="Proteomes" id="UP000023152">
    <property type="component" value="Unassembled WGS sequence"/>
</dbReference>
<evidence type="ECO:0000313" key="3">
    <source>
        <dbReference type="Proteomes" id="UP000023152"/>
    </source>
</evidence>
<sequence>MAQYQKKRFEVYCLKVEKIECKKNGVTKYGEKNECKNYVKLLGKCLKINGKRGTNKLEKGGNQNVEKWKIKIKLKKDNKVGKKKKILGKRKKKDKKKTWAWSN</sequence>
<comment type="caution">
    <text evidence="2">The sequence shown here is derived from an EMBL/GenBank/DDBJ whole genome shotgun (WGS) entry which is preliminary data.</text>
</comment>
<organism evidence="2 3">
    <name type="scientific">Reticulomyxa filosa</name>
    <dbReference type="NCBI Taxonomy" id="46433"/>
    <lineage>
        <taxon>Eukaryota</taxon>
        <taxon>Sar</taxon>
        <taxon>Rhizaria</taxon>
        <taxon>Retaria</taxon>
        <taxon>Foraminifera</taxon>
        <taxon>Monothalamids</taxon>
        <taxon>Reticulomyxidae</taxon>
        <taxon>Reticulomyxa</taxon>
    </lineage>
</organism>
<reference evidence="2 3" key="1">
    <citation type="journal article" date="2013" name="Curr. Biol.">
        <title>The Genome of the Foraminiferan Reticulomyxa filosa.</title>
        <authorList>
            <person name="Glockner G."/>
            <person name="Hulsmann N."/>
            <person name="Schleicher M."/>
            <person name="Noegel A.A."/>
            <person name="Eichinger L."/>
            <person name="Gallinger C."/>
            <person name="Pawlowski J."/>
            <person name="Sierra R."/>
            <person name="Euteneuer U."/>
            <person name="Pillet L."/>
            <person name="Moustafa A."/>
            <person name="Platzer M."/>
            <person name="Groth M."/>
            <person name="Szafranski K."/>
            <person name="Schliwa M."/>
        </authorList>
    </citation>
    <scope>NUCLEOTIDE SEQUENCE [LARGE SCALE GENOMIC DNA]</scope>
</reference>
<evidence type="ECO:0000313" key="2">
    <source>
        <dbReference type="EMBL" id="ETO17098.1"/>
    </source>
</evidence>
<accession>X6MSY6</accession>
<dbReference type="AlphaFoldDB" id="X6MSY6"/>
<name>X6MSY6_RETFI</name>
<dbReference type="EMBL" id="ASPP01017273">
    <property type="protein sequence ID" value="ETO17098.1"/>
    <property type="molecule type" value="Genomic_DNA"/>
</dbReference>
<evidence type="ECO:0000256" key="1">
    <source>
        <dbReference type="SAM" id="MobiDB-lite"/>
    </source>
</evidence>
<gene>
    <name evidence="2" type="ORF">RFI_20235</name>
</gene>
<feature type="region of interest" description="Disordered" evidence="1">
    <location>
        <begin position="81"/>
        <end position="103"/>
    </location>
</feature>
<keyword evidence="3" id="KW-1185">Reference proteome</keyword>
<protein>
    <submittedName>
        <fullName evidence="2">Uncharacterized protein</fullName>
    </submittedName>
</protein>